<name>A0A5C6EN68_9BACT</name>
<sequence length="991" mass="103915">MIRFLRLGQGSAIPQNRYVNRCNRRRIVLFESLEFRRLLTALRVVNYNVLQGGPTDATAVGHYSTILSAIGNETKAGVTQPIDLLVLQETNSSSINSIESILDSLYTDDYARYLSPSYGGLAFGFVYNTTTLQLLGTKNLTGSFTRPPMRGHFQPIAATSEDSDFYIYSTHLKAGSGSSDASTRAVEASLIRTDADALGEGENVLIVGDFNLKNSFEGAYTNLTASGAGQVFDPINSPGNWTNNNAFKSIHTQDPSGGGGMDDRFDLQLASGELFVAGGLDYIPGSYRAFGNNGTHSLNGILTGSGAAANVLEALRGASDHLPLVVDYEFENVPAEVVVNETDGATDVIEGGIPDSFSITLVGVPTSDVTVTLTPNVQLDLGNGPGIAINRTFIAGTATTPFQILVNAVDDLVAEGLHSGVISISTSSTDLVFNNLSIANLQVNITDNDNAGVTVVQSGGITNVTEGGAADAFTVVLDTIPNETVTVIITPDNELDLGNGRGTAVTRIFTPANALIAQVVDVTAFNDSLFEGPHSGLISISVSSIDTAYNGLTLASLSSAIIDDDTSKTLTLAGEVEEFFGPGTYNFDFYVTATGGTQELRSWNIPFAFDLPGATFSGSLADFQPNAAFSQEAVAPLNSPFTADFGLAGSVGQMSLVEGQPVSLFTISLVVDETASITSLTEIGQVVSGGFDANFFAFFDENNQRIPTESIIVGSGFSLAPDLIPPTITDVKIAGSGWSSAFLQFSDPGFSEGVSLPGADQLKNLTWSNLDTIVVEFSEEVQQQGGTDVGLGNLSLMGLNIPDYKSTIGLSTSYSNGGGSGPYLLTISLLGGETFGPEKLLLAIGDTVQDTAGNSLDGEWVDSASAVSGDSTEGGDFNFRIDLLPGDVSNDDFLLGDDIDLIAAQQFTFAGGPEYNPFSDINGDGFLLGDDTDYASVSQFTFLPFGVPAPPPSTSASAGSPKSVLLPLLGDEKVAWSEMVDELLDTTGKLF</sequence>
<keyword evidence="2" id="KW-0378">Hydrolase</keyword>
<dbReference type="RefSeq" id="WP_146536048.1">
    <property type="nucleotide sequence ID" value="NZ_SJPX01000004.1"/>
</dbReference>
<keyword evidence="2" id="KW-0255">Endonuclease</keyword>
<gene>
    <name evidence="2" type="ORF">Poly59_44850</name>
</gene>
<dbReference type="GO" id="GO:0004519">
    <property type="term" value="F:endonuclease activity"/>
    <property type="evidence" value="ECO:0007669"/>
    <property type="project" value="UniProtKB-KW"/>
</dbReference>
<evidence type="ECO:0000313" key="2">
    <source>
        <dbReference type="EMBL" id="TWU49860.1"/>
    </source>
</evidence>
<evidence type="ECO:0000313" key="3">
    <source>
        <dbReference type="Proteomes" id="UP000317977"/>
    </source>
</evidence>
<protein>
    <submittedName>
        <fullName evidence="2">Endonuclease/Exonuclease/phosphatase family protein</fullName>
    </submittedName>
</protein>
<dbReference type="AlphaFoldDB" id="A0A5C6EN68"/>
<keyword evidence="2" id="KW-0540">Nuclease</keyword>
<evidence type="ECO:0000259" key="1">
    <source>
        <dbReference type="Pfam" id="PF03372"/>
    </source>
</evidence>
<dbReference type="OrthoDB" id="287716at2"/>
<dbReference type="EMBL" id="SJPX01000004">
    <property type="protein sequence ID" value="TWU49860.1"/>
    <property type="molecule type" value="Genomic_DNA"/>
</dbReference>
<dbReference type="Proteomes" id="UP000317977">
    <property type="component" value="Unassembled WGS sequence"/>
</dbReference>
<dbReference type="Pfam" id="PF03372">
    <property type="entry name" value="Exo_endo_phos"/>
    <property type="match status" value="1"/>
</dbReference>
<dbReference type="SUPFAM" id="SSF56219">
    <property type="entry name" value="DNase I-like"/>
    <property type="match status" value="1"/>
</dbReference>
<dbReference type="GO" id="GO:0004527">
    <property type="term" value="F:exonuclease activity"/>
    <property type="evidence" value="ECO:0007669"/>
    <property type="project" value="UniProtKB-KW"/>
</dbReference>
<reference evidence="2 3" key="1">
    <citation type="submission" date="2019-02" db="EMBL/GenBank/DDBJ databases">
        <title>Deep-cultivation of Planctomycetes and their phenomic and genomic characterization uncovers novel biology.</title>
        <authorList>
            <person name="Wiegand S."/>
            <person name="Jogler M."/>
            <person name="Boedeker C."/>
            <person name="Pinto D."/>
            <person name="Vollmers J."/>
            <person name="Rivas-Marin E."/>
            <person name="Kohn T."/>
            <person name="Peeters S.H."/>
            <person name="Heuer A."/>
            <person name="Rast P."/>
            <person name="Oberbeckmann S."/>
            <person name="Bunk B."/>
            <person name="Jeske O."/>
            <person name="Meyerdierks A."/>
            <person name="Storesund J.E."/>
            <person name="Kallscheuer N."/>
            <person name="Luecker S."/>
            <person name="Lage O.M."/>
            <person name="Pohl T."/>
            <person name="Merkel B.J."/>
            <person name="Hornburger P."/>
            <person name="Mueller R.-W."/>
            <person name="Bruemmer F."/>
            <person name="Labrenz M."/>
            <person name="Spormann A.M."/>
            <person name="Op Den Camp H."/>
            <person name="Overmann J."/>
            <person name="Amann R."/>
            <person name="Jetten M.S.M."/>
            <person name="Mascher T."/>
            <person name="Medema M.H."/>
            <person name="Devos D.P."/>
            <person name="Kaster A.-K."/>
            <person name="Ovreas L."/>
            <person name="Rohde M."/>
            <person name="Galperin M.Y."/>
            <person name="Jogler C."/>
        </authorList>
    </citation>
    <scope>NUCLEOTIDE SEQUENCE [LARGE SCALE GENOMIC DNA]</scope>
    <source>
        <strain evidence="2 3">Poly59</strain>
    </source>
</reference>
<keyword evidence="2" id="KW-0269">Exonuclease</keyword>
<feature type="domain" description="Endonuclease/exonuclease/phosphatase" evidence="1">
    <location>
        <begin position="47"/>
        <end position="321"/>
    </location>
</feature>
<organism evidence="2 3">
    <name type="scientific">Rubripirellula reticaptiva</name>
    <dbReference type="NCBI Taxonomy" id="2528013"/>
    <lineage>
        <taxon>Bacteria</taxon>
        <taxon>Pseudomonadati</taxon>
        <taxon>Planctomycetota</taxon>
        <taxon>Planctomycetia</taxon>
        <taxon>Pirellulales</taxon>
        <taxon>Pirellulaceae</taxon>
        <taxon>Rubripirellula</taxon>
    </lineage>
</organism>
<dbReference type="InterPro" id="IPR005135">
    <property type="entry name" value="Endo/exonuclease/phosphatase"/>
</dbReference>
<dbReference type="Gene3D" id="3.60.10.10">
    <property type="entry name" value="Endonuclease/exonuclease/phosphatase"/>
    <property type="match status" value="1"/>
</dbReference>
<comment type="caution">
    <text evidence="2">The sequence shown here is derived from an EMBL/GenBank/DDBJ whole genome shotgun (WGS) entry which is preliminary data.</text>
</comment>
<accession>A0A5C6EN68</accession>
<dbReference type="InterPro" id="IPR036691">
    <property type="entry name" value="Endo/exonu/phosph_ase_sf"/>
</dbReference>
<keyword evidence="3" id="KW-1185">Reference proteome</keyword>
<proteinExistence type="predicted"/>